<organism evidence="6 7">
    <name type="scientific">Nesterenkonia flava</name>
    <dbReference type="NCBI Taxonomy" id="469799"/>
    <lineage>
        <taxon>Bacteria</taxon>
        <taxon>Bacillati</taxon>
        <taxon>Actinomycetota</taxon>
        <taxon>Actinomycetes</taxon>
        <taxon>Micrococcales</taxon>
        <taxon>Micrococcaceae</taxon>
        <taxon>Nesterenkonia</taxon>
    </lineage>
</organism>
<dbReference type="PROSITE" id="PS00211">
    <property type="entry name" value="ABC_TRANSPORTER_1"/>
    <property type="match status" value="1"/>
</dbReference>
<dbReference type="Gene3D" id="3.40.50.300">
    <property type="entry name" value="P-loop containing nucleotide triphosphate hydrolases"/>
    <property type="match status" value="1"/>
</dbReference>
<name>A0ABU1FU32_9MICC</name>
<evidence type="ECO:0000256" key="2">
    <source>
        <dbReference type="ARBA" id="ARBA00022741"/>
    </source>
</evidence>
<evidence type="ECO:0000313" key="7">
    <source>
        <dbReference type="Proteomes" id="UP001260872"/>
    </source>
</evidence>
<dbReference type="PANTHER" id="PTHR42794">
    <property type="entry name" value="HEMIN IMPORT ATP-BINDING PROTEIN HMUV"/>
    <property type="match status" value="1"/>
</dbReference>
<dbReference type="InterPro" id="IPR003593">
    <property type="entry name" value="AAA+_ATPase"/>
</dbReference>
<dbReference type="RefSeq" id="WP_310537539.1">
    <property type="nucleotide sequence ID" value="NZ_BAAAOC010000087.1"/>
</dbReference>
<keyword evidence="3 6" id="KW-0067">ATP-binding</keyword>
<dbReference type="PROSITE" id="PS50893">
    <property type="entry name" value="ABC_TRANSPORTER_2"/>
    <property type="match status" value="1"/>
</dbReference>
<dbReference type="SUPFAM" id="SSF52540">
    <property type="entry name" value="P-loop containing nucleoside triphosphate hydrolases"/>
    <property type="match status" value="1"/>
</dbReference>
<dbReference type="InterPro" id="IPR017871">
    <property type="entry name" value="ABC_transporter-like_CS"/>
</dbReference>
<sequence>MTQTLGSAVSEVRREEPVLSATDLRFSITGRQILRGITAAFRPGELSVIIGPNGAGKSTLMSLLTADARPDSGEAMLFGRPVRRYSPKQAARLRAVMGQHTAVSFPFLAEDVVAMGRTPWRGTPEADHDEAAVATAAEDSDVQHLMDRPVTVLSGGERQRVALARVLAQRPVSPLPHRPPVLLLDEPISALDIRHQERCLRLLRRLADEGACVVVVLHDLDAAAAYADQLLVLEAGAVVAAGPPHQVCTPELLSEVYRTPITVMTDDDGRVLRVGPSR</sequence>
<comment type="caution">
    <text evidence="6">The sequence shown here is derived from an EMBL/GenBank/DDBJ whole genome shotgun (WGS) entry which is preliminary data.</text>
</comment>
<dbReference type="Pfam" id="PF00005">
    <property type="entry name" value="ABC_tran"/>
    <property type="match status" value="1"/>
</dbReference>
<keyword evidence="4" id="KW-1278">Translocase</keyword>
<reference evidence="7" key="1">
    <citation type="submission" date="2023-07" db="EMBL/GenBank/DDBJ databases">
        <title>Description of three actinobacteria isolated from air of manufacturing shop in a pharmaceutical factory.</title>
        <authorList>
            <person name="Zhang D.-F."/>
        </authorList>
    </citation>
    <scope>NUCLEOTIDE SEQUENCE [LARGE SCALE GENOMIC DNA]</scope>
    <source>
        <strain evidence="7">CCTCC AB 207010</strain>
    </source>
</reference>
<dbReference type="SMART" id="SM00382">
    <property type="entry name" value="AAA"/>
    <property type="match status" value="1"/>
</dbReference>
<protein>
    <submittedName>
        <fullName evidence="6">Heme ABC transporter ATP-binding protein</fullName>
    </submittedName>
</protein>
<evidence type="ECO:0000256" key="4">
    <source>
        <dbReference type="ARBA" id="ARBA00022967"/>
    </source>
</evidence>
<accession>A0ABU1FU32</accession>
<dbReference type="NCBIfam" id="NF010068">
    <property type="entry name" value="PRK13548.1"/>
    <property type="match status" value="1"/>
</dbReference>
<keyword evidence="2" id="KW-0547">Nucleotide-binding</keyword>
<feature type="domain" description="ABC transporter" evidence="5">
    <location>
        <begin position="19"/>
        <end position="260"/>
    </location>
</feature>
<dbReference type="Proteomes" id="UP001260872">
    <property type="component" value="Unassembled WGS sequence"/>
</dbReference>
<evidence type="ECO:0000256" key="1">
    <source>
        <dbReference type="ARBA" id="ARBA00022448"/>
    </source>
</evidence>
<dbReference type="EMBL" id="JAVKGT010000019">
    <property type="protein sequence ID" value="MDR5712159.1"/>
    <property type="molecule type" value="Genomic_DNA"/>
</dbReference>
<dbReference type="InterPro" id="IPR003439">
    <property type="entry name" value="ABC_transporter-like_ATP-bd"/>
</dbReference>
<evidence type="ECO:0000259" key="5">
    <source>
        <dbReference type="PROSITE" id="PS50893"/>
    </source>
</evidence>
<dbReference type="CDD" id="cd03214">
    <property type="entry name" value="ABC_Iron-Siderophores_B12_Hemin"/>
    <property type="match status" value="1"/>
</dbReference>
<evidence type="ECO:0000313" key="6">
    <source>
        <dbReference type="EMBL" id="MDR5712159.1"/>
    </source>
</evidence>
<gene>
    <name evidence="6" type="ORF">RH857_08445</name>
</gene>
<keyword evidence="7" id="KW-1185">Reference proteome</keyword>
<keyword evidence="1" id="KW-0813">Transport</keyword>
<dbReference type="GO" id="GO:0005524">
    <property type="term" value="F:ATP binding"/>
    <property type="evidence" value="ECO:0007669"/>
    <property type="project" value="UniProtKB-KW"/>
</dbReference>
<dbReference type="InterPro" id="IPR027417">
    <property type="entry name" value="P-loop_NTPase"/>
</dbReference>
<evidence type="ECO:0000256" key="3">
    <source>
        <dbReference type="ARBA" id="ARBA00022840"/>
    </source>
</evidence>
<proteinExistence type="predicted"/>
<dbReference type="PANTHER" id="PTHR42794:SF1">
    <property type="entry name" value="HEMIN IMPORT ATP-BINDING PROTEIN HMUV"/>
    <property type="match status" value="1"/>
</dbReference>